<proteinExistence type="predicted"/>
<accession>M0HKU5</accession>
<organism evidence="1 2">
    <name type="scientific">Haloferax elongans ATCC BAA-1513</name>
    <dbReference type="NCBI Taxonomy" id="1230453"/>
    <lineage>
        <taxon>Archaea</taxon>
        <taxon>Methanobacteriati</taxon>
        <taxon>Methanobacteriota</taxon>
        <taxon>Stenosarchaea group</taxon>
        <taxon>Halobacteria</taxon>
        <taxon>Halobacteriales</taxon>
        <taxon>Haloferacaceae</taxon>
        <taxon>Haloferax</taxon>
    </lineage>
</organism>
<dbReference type="STRING" id="1230453.C453_12766"/>
<sequence>MQDTESAIQTLALTDEGLETPSHVVGKTGVVVVEKPHMKIEFTYSGDGVQEYSELTVFPTTGKSGNGDVPEGHIKIQGRLYKIEDERDVDECPHCGSDKVSSTDDAYRCYTCDTDFEVSE</sequence>
<gene>
    <name evidence="1" type="ORF">C453_12766</name>
</gene>
<keyword evidence="2" id="KW-1185">Reference proteome</keyword>
<protein>
    <submittedName>
        <fullName evidence="1">Uncharacterized protein</fullName>
    </submittedName>
</protein>
<dbReference type="Proteomes" id="UP000011612">
    <property type="component" value="Unassembled WGS sequence"/>
</dbReference>
<dbReference type="EMBL" id="AOLK01000020">
    <property type="protein sequence ID" value="ELZ84418.1"/>
    <property type="molecule type" value="Genomic_DNA"/>
</dbReference>
<evidence type="ECO:0000313" key="1">
    <source>
        <dbReference type="EMBL" id="ELZ84418.1"/>
    </source>
</evidence>
<dbReference type="PATRIC" id="fig|1230453.4.peg.2525"/>
<dbReference type="RefSeq" id="WP_008324977.1">
    <property type="nucleotide sequence ID" value="NZ_AOLK01000020.1"/>
</dbReference>
<name>M0HKU5_HALEO</name>
<evidence type="ECO:0000313" key="2">
    <source>
        <dbReference type="Proteomes" id="UP000011612"/>
    </source>
</evidence>
<reference evidence="1 2" key="1">
    <citation type="journal article" date="2014" name="PLoS Genet.">
        <title>Phylogenetically driven sequencing of extremely halophilic archaea reveals strategies for static and dynamic osmo-response.</title>
        <authorList>
            <person name="Becker E.A."/>
            <person name="Seitzer P.M."/>
            <person name="Tritt A."/>
            <person name="Larsen D."/>
            <person name="Krusor M."/>
            <person name="Yao A.I."/>
            <person name="Wu D."/>
            <person name="Madern D."/>
            <person name="Eisen J.A."/>
            <person name="Darling A.E."/>
            <person name="Facciotti M.T."/>
        </authorList>
    </citation>
    <scope>NUCLEOTIDE SEQUENCE [LARGE SCALE GENOMIC DNA]</scope>
    <source>
        <strain evidence="1 2">ATCC BAA-1513</strain>
    </source>
</reference>
<comment type="caution">
    <text evidence="1">The sequence shown here is derived from an EMBL/GenBank/DDBJ whole genome shotgun (WGS) entry which is preliminary data.</text>
</comment>
<dbReference type="AlphaFoldDB" id="M0HKU5"/>